<gene>
    <name evidence="1" type="ORF">DZF91_30205</name>
</gene>
<evidence type="ECO:0000313" key="2">
    <source>
        <dbReference type="Proteomes" id="UP000261811"/>
    </source>
</evidence>
<organism evidence="1 2">
    <name type="scientific">Actinomadura logoneensis</name>
    <dbReference type="NCBI Taxonomy" id="2293572"/>
    <lineage>
        <taxon>Bacteria</taxon>
        <taxon>Bacillati</taxon>
        <taxon>Actinomycetota</taxon>
        <taxon>Actinomycetes</taxon>
        <taxon>Streptosporangiales</taxon>
        <taxon>Thermomonosporaceae</taxon>
        <taxon>Actinomadura</taxon>
    </lineage>
</organism>
<protein>
    <submittedName>
        <fullName evidence="1">Lasso RiPP family leader peptide-containing protein</fullName>
    </submittedName>
</protein>
<dbReference type="EMBL" id="QURH01000896">
    <property type="protein sequence ID" value="RFU37951.1"/>
    <property type="molecule type" value="Genomic_DNA"/>
</dbReference>
<dbReference type="Proteomes" id="UP000261811">
    <property type="component" value="Unassembled WGS sequence"/>
</dbReference>
<evidence type="ECO:0000313" key="1">
    <source>
        <dbReference type="EMBL" id="RFU37951.1"/>
    </source>
</evidence>
<keyword evidence="2" id="KW-1185">Reference proteome</keyword>
<reference evidence="1 2" key="1">
    <citation type="submission" date="2018-08" db="EMBL/GenBank/DDBJ databases">
        <title>Actinomadura jelena sp. nov., a novel Actinomycete isolated from soil in Chad.</title>
        <authorList>
            <person name="Shi L."/>
        </authorList>
    </citation>
    <scope>NUCLEOTIDE SEQUENCE [LARGE SCALE GENOMIC DNA]</scope>
    <source>
        <strain evidence="1 2">NEAU-G17</strain>
    </source>
</reference>
<name>A0A372JD65_9ACTN</name>
<dbReference type="RefSeq" id="WP_117360491.1">
    <property type="nucleotide sequence ID" value="NZ_QURH01000896.1"/>
</dbReference>
<dbReference type="NCBIfam" id="NF033521">
    <property type="entry name" value="lasso_leader_L3"/>
    <property type="match status" value="1"/>
</dbReference>
<comment type="caution">
    <text evidence="1">The sequence shown here is derived from an EMBL/GenBank/DDBJ whole genome shotgun (WGS) entry which is preliminary data.</text>
</comment>
<accession>A0A372JD65</accession>
<sequence>MSMIYEPPMFVVIGDLREVTLGDRTWGFDRINQCAFWNC</sequence>
<dbReference type="OrthoDB" id="3697537at2"/>
<proteinExistence type="predicted"/>
<dbReference type="AlphaFoldDB" id="A0A372JD65"/>